<gene>
    <name evidence="1" type="ORF">KTA_36880</name>
</gene>
<reference evidence="1" key="1">
    <citation type="submission" date="2018-12" db="EMBL/GenBank/DDBJ databases">
        <title>Novel natural products biosynthetic potential of the class Ktedonobacteria.</title>
        <authorList>
            <person name="Zheng Y."/>
            <person name="Saitou A."/>
            <person name="Wang C.M."/>
            <person name="Toyoda A."/>
            <person name="Minakuchi Y."/>
            <person name="Sekiguchi Y."/>
            <person name="Ueda K."/>
            <person name="Takano H."/>
            <person name="Sakai Y."/>
            <person name="Yokota A."/>
            <person name="Yabe S."/>
        </authorList>
    </citation>
    <scope>NUCLEOTIDE SEQUENCE</scope>
    <source>
        <strain evidence="1">A3-2</strain>
    </source>
</reference>
<dbReference type="EMBL" id="AP019377">
    <property type="protein sequence ID" value="BBH95489.1"/>
    <property type="molecule type" value="Genomic_DNA"/>
</dbReference>
<name>A0A455T7R5_9CHLR</name>
<proteinExistence type="predicted"/>
<evidence type="ECO:0000313" key="1">
    <source>
        <dbReference type="EMBL" id="BBH95489.1"/>
    </source>
</evidence>
<accession>A0A455T7R5</accession>
<sequence>MILLSGWVAFLVAASSLCYALRVEGAKPIARVVEAASKQEDDKRLGGKTAELPPWRVKGMAGSLC</sequence>
<dbReference type="AlphaFoldDB" id="A0A455T7R5"/>
<organism evidence="1">
    <name type="scientific">Thermogemmatispora argillosa</name>
    <dbReference type="NCBI Taxonomy" id="2045280"/>
    <lineage>
        <taxon>Bacteria</taxon>
        <taxon>Bacillati</taxon>
        <taxon>Chloroflexota</taxon>
        <taxon>Ktedonobacteria</taxon>
        <taxon>Thermogemmatisporales</taxon>
        <taxon>Thermogemmatisporaceae</taxon>
        <taxon>Thermogemmatispora</taxon>
    </lineage>
</organism>
<protein>
    <submittedName>
        <fullName evidence="1">Uncharacterized protein</fullName>
    </submittedName>
</protein>